<dbReference type="Gene3D" id="3.40.30.10">
    <property type="entry name" value="Glutaredoxin"/>
    <property type="match status" value="1"/>
</dbReference>
<comment type="caution">
    <text evidence="2">The sequence shown here is derived from an EMBL/GenBank/DDBJ whole genome shotgun (WGS) entry which is preliminary data.</text>
</comment>
<dbReference type="Proteomes" id="UP001174909">
    <property type="component" value="Unassembled WGS sequence"/>
</dbReference>
<dbReference type="InterPro" id="IPR002109">
    <property type="entry name" value="Glutaredoxin"/>
</dbReference>
<sequence length="76" mass="8467">MTTTNQTEIVLYTHPDCPFSAQAKMHYRRQRVAYTEIDVSKQPDQVPALLELSGGERITPIIVENGVVTIGFEGGF</sequence>
<organism evidence="2 3">
    <name type="scientific">Geodia barretti</name>
    <name type="common">Barrett's horny sponge</name>
    <dbReference type="NCBI Taxonomy" id="519541"/>
    <lineage>
        <taxon>Eukaryota</taxon>
        <taxon>Metazoa</taxon>
        <taxon>Porifera</taxon>
        <taxon>Demospongiae</taxon>
        <taxon>Heteroscleromorpha</taxon>
        <taxon>Tetractinellida</taxon>
        <taxon>Astrophorina</taxon>
        <taxon>Geodiidae</taxon>
        <taxon>Geodia</taxon>
    </lineage>
</organism>
<evidence type="ECO:0000259" key="1">
    <source>
        <dbReference type="Pfam" id="PF00462"/>
    </source>
</evidence>
<accession>A0AA35W145</accession>
<dbReference type="Pfam" id="PF00462">
    <property type="entry name" value="Glutaredoxin"/>
    <property type="match status" value="1"/>
</dbReference>
<evidence type="ECO:0000313" key="3">
    <source>
        <dbReference type="Proteomes" id="UP001174909"/>
    </source>
</evidence>
<protein>
    <recommendedName>
        <fullName evidence="1">Glutaredoxin domain-containing protein</fullName>
    </recommendedName>
</protein>
<dbReference type="PROSITE" id="PS51354">
    <property type="entry name" value="GLUTAREDOXIN_2"/>
    <property type="match status" value="1"/>
</dbReference>
<keyword evidence="3" id="KW-1185">Reference proteome</keyword>
<dbReference type="EMBL" id="CASHTH010000514">
    <property type="protein sequence ID" value="CAI8003257.1"/>
    <property type="molecule type" value="Genomic_DNA"/>
</dbReference>
<name>A0AA35W145_GEOBA</name>
<dbReference type="NCBIfam" id="NF041212">
    <property type="entry name" value="Uxx_star"/>
    <property type="match status" value="1"/>
</dbReference>
<proteinExistence type="predicted"/>
<gene>
    <name evidence="2" type="ORF">GBAR_LOCUS3596</name>
</gene>
<feature type="domain" description="Glutaredoxin" evidence="1">
    <location>
        <begin position="9"/>
        <end position="66"/>
    </location>
</feature>
<dbReference type="SUPFAM" id="SSF52833">
    <property type="entry name" value="Thioredoxin-like"/>
    <property type="match status" value="1"/>
</dbReference>
<dbReference type="NCBIfam" id="NF041211">
    <property type="entry name" value="gluta_UXX_star_2"/>
    <property type="match status" value="1"/>
</dbReference>
<reference evidence="2" key="1">
    <citation type="submission" date="2023-03" db="EMBL/GenBank/DDBJ databases">
        <authorList>
            <person name="Steffen K."/>
            <person name="Cardenas P."/>
        </authorList>
    </citation>
    <scope>NUCLEOTIDE SEQUENCE</scope>
</reference>
<dbReference type="AlphaFoldDB" id="A0AA35W145"/>
<dbReference type="InterPro" id="IPR036249">
    <property type="entry name" value="Thioredoxin-like_sf"/>
</dbReference>
<evidence type="ECO:0000313" key="2">
    <source>
        <dbReference type="EMBL" id="CAI8003257.1"/>
    </source>
</evidence>